<dbReference type="Proteomes" id="UP001596066">
    <property type="component" value="Unassembled WGS sequence"/>
</dbReference>
<keyword evidence="2" id="KW-1185">Reference proteome</keyword>
<dbReference type="RefSeq" id="WP_380233077.1">
    <property type="nucleotide sequence ID" value="NZ_JBHSOC010000269.1"/>
</dbReference>
<comment type="caution">
    <text evidence="1">The sequence shown here is derived from an EMBL/GenBank/DDBJ whole genome shotgun (WGS) entry which is preliminary data.</text>
</comment>
<organism evidence="1 2">
    <name type="scientific">Kitasatospora cinereorecta</name>
    <dbReference type="NCBI Taxonomy" id="285560"/>
    <lineage>
        <taxon>Bacteria</taxon>
        <taxon>Bacillati</taxon>
        <taxon>Actinomycetota</taxon>
        <taxon>Actinomycetes</taxon>
        <taxon>Kitasatosporales</taxon>
        <taxon>Streptomycetaceae</taxon>
        <taxon>Kitasatospora</taxon>
    </lineage>
</organism>
<accession>A0ABW0VQC7</accession>
<feature type="non-terminal residue" evidence="1">
    <location>
        <position position="1"/>
    </location>
</feature>
<proteinExistence type="predicted"/>
<gene>
    <name evidence="1" type="ORF">ACFPZF_40390</name>
</gene>
<sequence>STTYYRLEVFDPNAWADGMMSLPSRTTPVPLYANSTVGVWVGPSKIGEYPVNAAGVIQGLDDSFGAIRVGLDFPVTVETMPPIDQQRGLRPNMKITRADVDAVESVGFKVEGRDPSGWSGATVGGAVLPTTGVRRFRPLGRRKYPTITITQDVGGPLEIRSITMEVTS</sequence>
<dbReference type="EMBL" id="JBHSOC010000269">
    <property type="protein sequence ID" value="MFC5647523.1"/>
    <property type="molecule type" value="Genomic_DNA"/>
</dbReference>
<protein>
    <submittedName>
        <fullName evidence="1">Uncharacterized protein</fullName>
    </submittedName>
</protein>
<reference evidence="2" key="1">
    <citation type="journal article" date="2019" name="Int. J. Syst. Evol. Microbiol.">
        <title>The Global Catalogue of Microorganisms (GCM) 10K type strain sequencing project: providing services to taxonomists for standard genome sequencing and annotation.</title>
        <authorList>
            <consortium name="The Broad Institute Genomics Platform"/>
            <consortium name="The Broad Institute Genome Sequencing Center for Infectious Disease"/>
            <person name="Wu L."/>
            <person name="Ma J."/>
        </authorList>
    </citation>
    <scope>NUCLEOTIDE SEQUENCE [LARGE SCALE GENOMIC DNA]</scope>
    <source>
        <strain evidence="2">CGMCC 4.1622</strain>
    </source>
</reference>
<name>A0ABW0VQC7_9ACTN</name>
<evidence type="ECO:0000313" key="2">
    <source>
        <dbReference type="Proteomes" id="UP001596066"/>
    </source>
</evidence>
<evidence type="ECO:0000313" key="1">
    <source>
        <dbReference type="EMBL" id="MFC5647523.1"/>
    </source>
</evidence>